<dbReference type="STRING" id="164328.H3H493"/>
<keyword evidence="4" id="KW-0964">Secreted</keyword>
<keyword evidence="5 7" id="KW-0732">Signal</keyword>
<organism evidence="9 10">
    <name type="scientific">Phytophthora ramorum</name>
    <name type="common">Sudden oak death agent</name>
    <dbReference type="NCBI Taxonomy" id="164328"/>
    <lineage>
        <taxon>Eukaryota</taxon>
        <taxon>Sar</taxon>
        <taxon>Stramenopiles</taxon>
        <taxon>Oomycota</taxon>
        <taxon>Peronosporomycetes</taxon>
        <taxon>Peronosporales</taxon>
        <taxon>Peronosporaceae</taxon>
        <taxon>Phytophthora</taxon>
    </lineage>
</organism>
<feature type="domain" description="RxLR effector PexRD54 WY" evidence="8">
    <location>
        <begin position="169"/>
        <end position="210"/>
    </location>
</feature>
<reference evidence="10" key="1">
    <citation type="journal article" date="2006" name="Science">
        <title>Phytophthora genome sequences uncover evolutionary origins and mechanisms of pathogenesis.</title>
        <authorList>
            <person name="Tyler B.M."/>
            <person name="Tripathy S."/>
            <person name="Zhang X."/>
            <person name="Dehal P."/>
            <person name="Jiang R.H."/>
            <person name="Aerts A."/>
            <person name="Arredondo F.D."/>
            <person name="Baxter L."/>
            <person name="Bensasson D."/>
            <person name="Beynon J.L."/>
            <person name="Chapman J."/>
            <person name="Damasceno C.M."/>
            <person name="Dorrance A.E."/>
            <person name="Dou D."/>
            <person name="Dickerman A.W."/>
            <person name="Dubchak I.L."/>
            <person name="Garbelotto M."/>
            <person name="Gijzen M."/>
            <person name="Gordon S.G."/>
            <person name="Govers F."/>
            <person name="Grunwald N.J."/>
            <person name="Huang W."/>
            <person name="Ivors K.L."/>
            <person name="Jones R.W."/>
            <person name="Kamoun S."/>
            <person name="Krampis K."/>
            <person name="Lamour K.H."/>
            <person name="Lee M.K."/>
            <person name="McDonald W.H."/>
            <person name="Medina M."/>
            <person name="Meijer H.J."/>
            <person name="Nordberg E.K."/>
            <person name="Maclean D.J."/>
            <person name="Ospina-Giraldo M.D."/>
            <person name="Morris P.F."/>
            <person name="Phuntumart V."/>
            <person name="Putnam N.H."/>
            <person name="Rash S."/>
            <person name="Rose J.K."/>
            <person name="Sakihama Y."/>
            <person name="Salamov A.A."/>
            <person name="Savidor A."/>
            <person name="Scheuring C.F."/>
            <person name="Smith B.M."/>
            <person name="Sobral B.W."/>
            <person name="Terry A."/>
            <person name="Torto-Alalibo T.A."/>
            <person name="Win J."/>
            <person name="Xu Z."/>
            <person name="Zhang H."/>
            <person name="Grigoriev I.V."/>
            <person name="Rokhsar D.S."/>
            <person name="Boore J.L."/>
        </authorList>
    </citation>
    <scope>NUCLEOTIDE SEQUENCE [LARGE SCALE GENOMIC DNA]</scope>
    <source>
        <strain evidence="10">Pr102</strain>
    </source>
</reference>
<evidence type="ECO:0000256" key="2">
    <source>
        <dbReference type="ARBA" id="ARBA00004613"/>
    </source>
</evidence>
<dbReference type="Pfam" id="PF22748">
    <property type="entry name" value="PexRD54_WY"/>
    <property type="match status" value="2"/>
</dbReference>
<dbReference type="AlphaFoldDB" id="H3H493"/>
<evidence type="ECO:0000256" key="5">
    <source>
        <dbReference type="ARBA" id="ARBA00022729"/>
    </source>
</evidence>
<dbReference type="GO" id="GO:0005576">
    <property type="term" value="C:extracellular region"/>
    <property type="evidence" value="ECO:0007669"/>
    <property type="project" value="UniProtKB-SubCell"/>
</dbReference>
<sequence length="491" mass="55122">MRFHHATLLFAVTLLVYCEVASAAVNSQTTQVRQEVSTARLLRVRKSSSEDEERGGISTAGVEALISSLKSTVSSEQLSTLAKKSESTDDVFKLLTVDRKADDLLGSVQLDDWITYKNIFNKENRKHQTSLISTLLAHYDDEAVAKMIAAAKAAPSTGTATMAKNLQIEQNALWLEAGKTPDNIFSLLKLDKAGDQLFAMPQVNTWMAYIDRFNKVHPDQKTTMLSKLSGLYKEESLVTMLIAAKNVPSTEKIAVRVQAGLTQLWLKDAKSPGEVFTLMKLDGAADSVLQNPLFSAWTKYVDDFNLNHPKKEMKAIYTLVDHYSTAALTKMILDAKKVPRTESIATKLNTELFTYWKTSGNTPKFIFPLLKLNGEGDNLFKSPTFVAWLQYITFFKDAKPRPQVDVLEILRNNFNTDTLARMFSEGSKVPGVRTIASDLQYNLLVRWMKTKTDPARVLKWLRVEGTAENDAARELYKTYAKLYEKVYNAAK</sequence>
<evidence type="ECO:0000313" key="10">
    <source>
        <dbReference type="Proteomes" id="UP000005238"/>
    </source>
</evidence>
<evidence type="ECO:0000256" key="1">
    <source>
        <dbReference type="ARBA" id="ARBA00004340"/>
    </source>
</evidence>
<dbReference type="Pfam" id="PF16810">
    <property type="entry name" value="RXLR"/>
    <property type="match status" value="1"/>
</dbReference>
<evidence type="ECO:0000256" key="7">
    <source>
        <dbReference type="SAM" id="SignalP"/>
    </source>
</evidence>
<protein>
    <recommendedName>
        <fullName evidence="8">RxLR effector PexRD54 WY domain-containing protein</fullName>
    </recommendedName>
</protein>
<dbReference type="InParanoid" id="H3H493"/>
<evidence type="ECO:0000256" key="3">
    <source>
        <dbReference type="ARBA" id="ARBA00010400"/>
    </source>
</evidence>
<dbReference type="InterPro" id="IPR054463">
    <property type="entry name" value="PexRD54_WY"/>
</dbReference>
<accession>H3H493</accession>
<feature type="domain" description="RxLR effector PexRD54 WY" evidence="8">
    <location>
        <begin position="263"/>
        <end position="301"/>
    </location>
</feature>
<evidence type="ECO:0000313" key="9">
    <source>
        <dbReference type="EnsemblProtists" id="Phyra85377"/>
    </source>
</evidence>
<name>H3H493_PHYRM</name>
<dbReference type="VEuPathDB" id="FungiDB:KRP22_14249"/>
<dbReference type="HOGENOM" id="CLU_021192_3_0_1"/>
<proteinExistence type="inferred from homology"/>
<dbReference type="EnsemblProtists" id="Phyra85377">
    <property type="protein sequence ID" value="Phyra85377"/>
    <property type="gene ID" value="Phyra85377"/>
</dbReference>
<dbReference type="Proteomes" id="UP000005238">
    <property type="component" value="Unassembled WGS sequence"/>
</dbReference>
<dbReference type="VEuPathDB" id="FungiDB:KRP23_138"/>
<keyword evidence="6" id="KW-0843">Virulence</keyword>
<evidence type="ECO:0000256" key="4">
    <source>
        <dbReference type="ARBA" id="ARBA00022525"/>
    </source>
</evidence>
<feature type="chain" id="PRO_5003588204" description="RxLR effector PexRD54 WY domain-containing protein" evidence="7">
    <location>
        <begin position="24"/>
        <end position="491"/>
    </location>
</feature>
<keyword evidence="10" id="KW-1185">Reference proteome</keyword>
<evidence type="ECO:0000256" key="6">
    <source>
        <dbReference type="ARBA" id="ARBA00023026"/>
    </source>
</evidence>
<dbReference type="eggNOG" id="ENOG502STRV">
    <property type="taxonomic scope" value="Eukaryota"/>
</dbReference>
<feature type="signal peptide" evidence="7">
    <location>
        <begin position="1"/>
        <end position="23"/>
    </location>
</feature>
<evidence type="ECO:0000259" key="8">
    <source>
        <dbReference type="Pfam" id="PF22748"/>
    </source>
</evidence>
<dbReference type="OMA" id="LMYHKET"/>
<comment type="subcellular location">
    <subcellularLocation>
        <location evidence="1">Host cell</location>
    </subcellularLocation>
    <subcellularLocation>
        <location evidence="2">Secreted</location>
    </subcellularLocation>
</comment>
<dbReference type="EMBL" id="DS566170">
    <property type="status" value="NOT_ANNOTATED_CDS"/>
    <property type="molecule type" value="Genomic_DNA"/>
</dbReference>
<dbReference type="InterPro" id="IPR031825">
    <property type="entry name" value="RXLR"/>
</dbReference>
<reference evidence="9" key="2">
    <citation type="submission" date="2015-06" db="UniProtKB">
        <authorList>
            <consortium name="EnsemblProtists"/>
        </authorList>
    </citation>
    <scope>IDENTIFICATION</scope>
    <source>
        <strain evidence="9">Pr102</strain>
    </source>
</reference>
<dbReference type="GO" id="GO:0043657">
    <property type="term" value="C:host cell"/>
    <property type="evidence" value="ECO:0007669"/>
    <property type="project" value="UniProtKB-SubCell"/>
</dbReference>
<comment type="similarity">
    <text evidence="3">Belongs to the RxLR effector family.</text>
</comment>